<reference evidence="1 2" key="1">
    <citation type="submission" date="2023-12" db="EMBL/GenBank/DDBJ databases">
        <title>Amycolatopsis sp. V23-08.</title>
        <authorList>
            <person name="Somphong A."/>
        </authorList>
    </citation>
    <scope>NUCLEOTIDE SEQUENCE [LARGE SCALE GENOMIC DNA]</scope>
    <source>
        <strain evidence="1 2">V23-08</strain>
    </source>
</reference>
<dbReference type="Proteomes" id="UP001304298">
    <property type="component" value="Unassembled WGS sequence"/>
</dbReference>
<keyword evidence="2" id="KW-1185">Reference proteome</keyword>
<accession>A0ABU5RPF3</accession>
<gene>
    <name evidence="1" type="ORF">VA596_47075</name>
</gene>
<organism evidence="1 2">
    <name type="scientific">Amycolatopsis heterodermiae</name>
    <dbReference type="NCBI Taxonomy" id="3110235"/>
    <lineage>
        <taxon>Bacteria</taxon>
        <taxon>Bacillati</taxon>
        <taxon>Actinomycetota</taxon>
        <taxon>Actinomycetes</taxon>
        <taxon>Pseudonocardiales</taxon>
        <taxon>Pseudonocardiaceae</taxon>
        <taxon>Amycolatopsis</taxon>
    </lineage>
</organism>
<proteinExistence type="predicted"/>
<evidence type="ECO:0000313" key="2">
    <source>
        <dbReference type="Proteomes" id="UP001304298"/>
    </source>
</evidence>
<protein>
    <submittedName>
        <fullName evidence="1">Uncharacterized protein</fullName>
    </submittedName>
</protein>
<comment type="caution">
    <text evidence="1">The sequence shown here is derived from an EMBL/GenBank/DDBJ whole genome shotgun (WGS) entry which is preliminary data.</text>
</comment>
<sequence>MDEKPRCSECSKVDRALRLIRGAALASTPPLITLTLLVHEVRGLVGS</sequence>
<evidence type="ECO:0000313" key="1">
    <source>
        <dbReference type="EMBL" id="MEA5367161.1"/>
    </source>
</evidence>
<dbReference type="EMBL" id="JAYFSI010000020">
    <property type="protein sequence ID" value="MEA5367161.1"/>
    <property type="molecule type" value="Genomic_DNA"/>
</dbReference>
<name>A0ABU5RPF3_9PSEU</name>
<dbReference type="RefSeq" id="WP_323336937.1">
    <property type="nucleotide sequence ID" value="NZ_JAYFSI010000020.1"/>
</dbReference>